<accession>A0A6M4IMZ2</accession>
<evidence type="ECO:0000256" key="4">
    <source>
        <dbReference type="HAMAP-Rule" id="MF_00740"/>
    </source>
</evidence>
<dbReference type="AlphaFoldDB" id="A0A6M4IMZ2"/>
<comment type="function">
    <text evidence="4">Isomerase that catalyzes the conversion of deoxy-ribose 1-phosphate (dRib-1-P) and ribose 1-phosphate (Rib-1-P) to deoxy-ribose 5-phosphate (dRib-5-P) and ribose 5-phosphate (Rib-5-P), respectively.</text>
</comment>
<dbReference type="InterPro" id="IPR006124">
    <property type="entry name" value="Metalloenzyme"/>
</dbReference>
<dbReference type="NCBIfam" id="NF003766">
    <property type="entry name" value="PRK05362.1"/>
    <property type="match status" value="1"/>
</dbReference>
<dbReference type="NCBIfam" id="TIGR01696">
    <property type="entry name" value="deoB"/>
    <property type="match status" value="1"/>
</dbReference>
<evidence type="ECO:0000256" key="5">
    <source>
        <dbReference type="NCBIfam" id="TIGR01696"/>
    </source>
</evidence>
<dbReference type="InterPro" id="IPR017850">
    <property type="entry name" value="Alkaline_phosphatase_core_sf"/>
</dbReference>
<keyword evidence="4" id="KW-0963">Cytoplasm</keyword>
<dbReference type="GO" id="GO:0043094">
    <property type="term" value="P:metabolic compound salvage"/>
    <property type="evidence" value="ECO:0007669"/>
    <property type="project" value="UniProtKB-UniRule"/>
</dbReference>
<comment type="catalytic activity">
    <reaction evidence="4">
        <text>2-deoxy-alpha-D-ribose 1-phosphate = 2-deoxy-D-ribose 5-phosphate</text>
        <dbReference type="Rhea" id="RHEA:27658"/>
        <dbReference type="ChEBI" id="CHEBI:57259"/>
        <dbReference type="ChEBI" id="CHEBI:62877"/>
        <dbReference type="EC" id="5.4.2.7"/>
    </reaction>
</comment>
<comment type="subcellular location">
    <subcellularLocation>
        <location evidence="4">Cytoplasm</location>
    </subcellularLocation>
</comment>
<comment type="pathway">
    <text evidence="4">Carbohydrate degradation; 2-deoxy-D-ribose 1-phosphate degradation; D-glyceraldehyde 3-phosphate and acetaldehyde from 2-deoxy-alpha-D-ribose 1-phosphate: step 1/2.</text>
</comment>
<comment type="cofactor">
    <cofactor evidence="4">
        <name>Mn(2+)</name>
        <dbReference type="ChEBI" id="CHEBI:29035"/>
    </cofactor>
    <text evidence="4">Binds 2 manganese ions.</text>
</comment>
<feature type="domain" description="Metalloenzyme" evidence="6">
    <location>
        <begin position="18"/>
        <end position="387"/>
    </location>
</feature>
<dbReference type="EMBL" id="CP053085">
    <property type="protein sequence ID" value="QJR35288.1"/>
    <property type="molecule type" value="Genomic_DNA"/>
</dbReference>
<evidence type="ECO:0000256" key="3">
    <source>
        <dbReference type="ARBA" id="ARBA00023211"/>
    </source>
</evidence>
<dbReference type="Gene3D" id="3.40.720.10">
    <property type="entry name" value="Alkaline Phosphatase, subunit A"/>
    <property type="match status" value="1"/>
</dbReference>
<dbReference type="HAMAP" id="MF_00740">
    <property type="entry name" value="Phosphopentomut"/>
    <property type="match status" value="1"/>
</dbReference>
<dbReference type="UniPathway" id="UPA00087">
    <property type="reaction ID" value="UER00173"/>
</dbReference>
<dbReference type="PANTHER" id="PTHR21110:SF0">
    <property type="entry name" value="PHOSPHOPENTOMUTASE"/>
    <property type="match status" value="1"/>
</dbReference>
<feature type="binding site" evidence="4">
    <location>
        <position position="25"/>
    </location>
    <ligand>
        <name>Mn(2+)</name>
        <dbReference type="ChEBI" id="CHEBI:29035"/>
        <label>1</label>
    </ligand>
</feature>
<keyword evidence="2 4" id="KW-0479">Metal-binding</keyword>
<evidence type="ECO:0000313" key="8">
    <source>
        <dbReference type="Proteomes" id="UP000500938"/>
    </source>
</evidence>
<keyword evidence="4 7" id="KW-0413">Isomerase</keyword>
<comment type="catalytic activity">
    <reaction evidence="4">
        <text>alpha-D-ribose 1-phosphate = D-ribose 5-phosphate</text>
        <dbReference type="Rhea" id="RHEA:18793"/>
        <dbReference type="ChEBI" id="CHEBI:57720"/>
        <dbReference type="ChEBI" id="CHEBI:78346"/>
        <dbReference type="EC" id="5.4.2.7"/>
    </reaction>
</comment>
<evidence type="ECO:0000259" key="6">
    <source>
        <dbReference type="Pfam" id="PF01676"/>
    </source>
</evidence>
<dbReference type="SUPFAM" id="SSF53649">
    <property type="entry name" value="Alkaline phosphatase-like"/>
    <property type="match status" value="1"/>
</dbReference>
<reference evidence="7 8" key="1">
    <citation type="submission" date="2020-05" db="EMBL/GenBank/DDBJ databases">
        <title>Complete genome sequence of Gemmatimonas greenlandica TET16.</title>
        <authorList>
            <person name="Zeng Y."/>
        </authorList>
    </citation>
    <scope>NUCLEOTIDE SEQUENCE [LARGE SCALE GENOMIC DNA]</scope>
    <source>
        <strain evidence="7 8">TET16</strain>
    </source>
</reference>
<dbReference type="RefSeq" id="WP_171224717.1">
    <property type="nucleotide sequence ID" value="NZ_CP053085.1"/>
</dbReference>
<dbReference type="GO" id="GO:0006015">
    <property type="term" value="P:5-phosphoribose 1-diphosphate biosynthetic process"/>
    <property type="evidence" value="ECO:0007669"/>
    <property type="project" value="UniProtKB-UniPathway"/>
</dbReference>
<dbReference type="PANTHER" id="PTHR21110">
    <property type="entry name" value="PHOSPHOPENTOMUTASE"/>
    <property type="match status" value="1"/>
</dbReference>
<dbReference type="InterPro" id="IPR024052">
    <property type="entry name" value="Phosphopentomutase_DeoB_cap_sf"/>
</dbReference>
<feature type="binding site" evidence="4">
    <location>
        <position position="296"/>
    </location>
    <ligand>
        <name>Mn(2+)</name>
        <dbReference type="ChEBI" id="CHEBI:29035"/>
        <label>2</label>
    </ligand>
</feature>
<dbReference type="Gene3D" id="3.30.70.1250">
    <property type="entry name" value="Phosphopentomutase"/>
    <property type="match status" value="1"/>
</dbReference>
<dbReference type="Pfam" id="PF01676">
    <property type="entry name" value="Metalloenzyme"/>
    <property type="match status" value="1"/>
</dbReference>
<sequence>MTTTGSVPDTAADTAGRRALILVLDGVGCGEAPDTAAYGDSGSDTIGNVARAVGGLDLPNMARLGLGHIAPIPGVEPAAHPIGAWGTLLPRSSGKDSTTGHWELAGLHLAKPFPTYPQGFPSSVIEAFERATGRPVIANCVVSGTAVITDFAEQAREAGAWIVYTSADSVFQIAAHEESIPLSELYRACEIAREQLVAPHDVSRVIARPFVGTSGAWKRTANRRDYSLQPPGETLLDALAEAGIPRAGVGKVDDLFAGRGITSRHTVDNAEGVSALLEWLNSAPRGFCFANLVDFDQLFGHRNDVRGFQGALEAFDRALPSLLAALREDDLLFITADHGNDPTTPSTDHARERVPVLVAGARVRGGSVGERDTFSDLGATVADWFGLSWRGRGTSFLPGLLHA</sequence>
<dbReference type="GO" id="GO:0006018">
    <property type="term" value="P:2-deoxyribose 1-phosphate catabolic process"/>
    <property type="evidence" value="ECO:0007669"/>
    <property type="project" value="UniProtKB-UniRule"/>
</dbReference>
<feature type="binding site" evidence="4">
    <location>
        <position position="338"/>
    </location>
    <ligand>
        <name>Mn(2+)</name>
        <dbReference type="ChEBI" id="CHEBI:29035"/>
        <label>1</label>
    </ligand>
</feature>
<dbReference type="GO" id="GO:0000287">
    <property type="term" value="F:magnesium ion binding"/>
    <property type="evidence" value="ECO:0007669"/>
    <property type="project" value="UniProtKB-UniRule"/>
</dbReference>
<dbReference type="SUPFAM" id="SSF143856">
    <property type="entry name" value="DeoB insert domain-like"/>
    <property type="match status" value="1"/>
</dbReference>
<protein>
    <recommendedName>
        <fullName evidence="4 5">Phosphopentomutase</fullName>
        <ecNumber evidence="4 5">5.4.2.7</ecNumber>
    </recommendedName>
    <alternativeName>
        <fullName evidence="4">Phosphodeoxyribomutase</fullName>
    </alternativeName>
</protein>
<proteinExistence type="inferred from homology"/>
<dbReference type="GO" id="GO:0009117">
    <property type="term" value="P:nucleotide metabolic process"/>
    <property type="evidence" value="ECO:0007669"/>
    <property type="project" value="UniProtKB-UniRule"/>
</dbReference>
<dbReference type="GO" id="GO:0008973">
    <property type="term" value="F:phosphopentomutase activity"/>
    <property type="evidence" value="ECO:0007669"/>
    <property type="project" value="UniProtKB-UniRule"/>
</dbReference>
<dbReference type="CDD" id="cd16009">
    <property type="entry name" value="PPM"/>
    <property type="match status" value="1"/>
</dbReference>
<dbReference type="Proteomes" id="UP000500938">
    <property type="component" value="Chromosome"/>
</dbReference>
<evidence type="ECO:0000256" key="2">
    <source>
        <dbReference type="ARBA" id="ARBA00022723"/>
    </source>
</evidence>
<organism evidence="7 8">
    <name type="scientific">Gemmatimonas groenlandica</name>
    <dbReference type="NCBI Taxonomy" id="2732249"/>
    <lineage>
        <taxon>Bacteria</taxon>
        <taxon>Pseudomonadati</taxon>
        <taxon>Gemmatimonadota</taxon>
        <taxon>Gemmatimonadia</taxon>
        <taxon>Gemmatimonadales</taxon>
        <taxon>Gemmatimonadaceae</taxon>
        <taxon>Gemmatimonas</taxon>
    </lineage>
</organism>
<dbReference type="InterPro" id="IPR010045">
    <property type="entry name" value="DeoB"/>
</dbReference>
<feature type="binding site" evidence="4">
    <location>
        <position position="301"/>
    </location>
    <ligand>
        <name>Mn(2+)</name>
        <dbReference type="ChEBI" id="CHEBI:29035"/>
        <label>2</label>
    </ligand>
</feature>
<dbReference type="KEGG" id="ggr:HKW67_07105"/>
<dbReference type="EC" id="5.4.2.7" evidence="4 5"/>
<dbReference type="GO" id="GO:0030145">
    <property type="term" value="F:manganese ion binding"/>
    <property type="evidence" value="ECO:0007669"/>
    <property type="project" value="UniProtKB-UniRule"/>
</dbReference>
<evidence type="ECO:0000256" key="1">
    <source>
        <dbReference type="ARBA" id="ARBA00010373"/>
    </source>
</evidence>
<feature type="binding site" evidence="4">
    <location>
        <position position="337"/>
    </location>
    <ligand>
        <name>Mn(2+)</name>
        <dbReference type="ChEBI" id="CHEBI:29035"/>
        <label>1</label>
    </ligand>
</feature>
<keyword evidence="8" id="KW-1185">Reference proteome</keyword>
<comment type="similarity">
    <text evidence="1 4">Belongs to the phosphopentomutase family.</text>
</comment>
<gene>
    <name evidence="4" type="primary">deoB</name>
    <name evidence="7" type="ORF">HKW67_07105</name>
</gene>
<keyword evidence="3 4" id="KW-0464">Manganese</keyword>
<dbReference type="GO" id="GO:0005829">
    <property type="term" value="C:cytosol"/>
    <property type="evidence" value="ECO:0007669"/>
    <property type="project" value="TreeGrafter"/>
</dbReference>
<evidence type="ECO:0000313" key="7">
    <source>
        <dbReference type="EMBL" id="QJR35288.1"/>
    </source>
</evidence>
<name>A0A6M4IMZ2_9BACT</name>
<feature type="binding site" evidence="4">
    <location>
        <position position="349"/>
    </location>
    <ligand>
        <name>Mn(2+)</name>
        <dbReference type="ChEBI" id="CHEBI:29035"/>
        <label>2</label>
    </ligand>
</feature>
<dbReference type="PIRSF" id="PIRSF001491">
    <property type="entry name" value="Ppentomutase"/>
    <property type="match status" value="1"/>
</dbReference>